<reference evidence="3 4" key="1">
    <citation type="submission" date="2017-10" db="EMBL/GenBank/DDBJ databases">
        <title>Novel microbial diversity and functional potential in the marine mammal oral microbiome.</title>
        <authorList>
            <person name="Dudek N.K."/>
            <person name="Sun C.L."/>
            <person name="Burstein D."/>
            <person name="Kantor R.S."/>
            <person name="Aliaga Goltsman D.S."/>
            <person name="Bik E.M."/>
            <person name="Thomas B.C."/>
            <person name="Banfield J.F."/>
            <person name="Relman D.A."/>
        </authorList>
    </citation>
    <scope>NUCLEOTIDE SEQUENCE [LARGE SCALE GENOMIC DNA]</scope>
    <source>
        <strain evidence="3">DOLJORAL78_47_202</strain>
    </source>
</reference>
<dbReference type="Pfam" id="PF03961">
    <property type="entry name" value="FapA"/>
    <property type="match status" value="1"/>
</dbReference>
<dbReference type="Proteomes" id="UP000231203">
    <property type="component" value="Unassembled WGS sequence"/>
</dbReference>
<dbReference type="InterPro" id="IPR046865">
    <property type="entry name" value="FapA_b_solenoid"/>
</dbReference>
<feature type="domain" description="Flagellar Assembly Protein A N-terminal region" evidence="2">
    <location>
        <begin position="223"/>
        <end position="390"/>
    </location>
</feature>
<dbReference type="PANTHER" id="PTHR38032:SF1">
    <property type="entry name" value="RNA-BINDING PROTEIN KHPB N-TERMINAL DOMAIN-CONTAINING PROTEIN"/>
    <property type="match status" value="1"/>
</dbReference>
<feature type="coiled-coil region" evidence="1">
    <location>
        <begin position="549"/>
        <end position="576"/>
    </location>
</feature>
<accession>A0A2G6MS90</accession>
<dbReference type="PANTHER" id="PTHR38032">
    <property type="entry name" value="POLYMERASE-RELATED"/>
    <property type="match status" value="1"/>
</dbReference>
<sequence length="734" mass="81965">MHDCQVTAKNIGRLEFLHALALWDSLFFLEVLPLLVHNNQNPFPAWESCNHYDFFTTTIYMLEKLALQKKFITNAQCSQAINACRSADNFDLALTNYFKKENILTDKQMNVLVATYTALKTIQKNQIFGNCAVDLGLVNEAQFLGEMARQKKILAENKQPEFIGKTWRQDQTLSQEQYETIIWQLQKTHNPQGIAHPAKPVTDPEPKQTDYSLNKVLDCGVMLEIDASGMGAFIRKTGTFKETVTAAKLIEQLKDNGITYGLVESSDVENFIASSGFRINSFRVAQGTDPLPGKDARVELFFETDHLKAGGIDENGRIDFKDRGPIPWIKKGGLLAKKFPLAKASKGKNIFGQVLDVPGVSDINLEYGKGVVCSSDGLELYAQISGTPILDRFNKVRVNPVFTVPNDVNFETGHIDYDGEIVIKGTLKAGFKAMGHVIRAGAVDGGAIRAAGDVTVLNGMIGGTVYARGHVSIKFVRSATIYCLGNLTVDKEILDSRIVTSGAVIIKNGKIIASDITSNKGLFAQHLGTEKSVPNTVTFGVDTFTDRELKDIQDRIEQTMKEHKRIHEKLNSLSKEIFRNTINTLGLVHNIDRTKQENDVLSKNQGDTTAPGLKSQIQVNNRLMIRLDRVLNQMIDRIEKKKSRRRKFKVELTQLESTLEKLRSEKSNFIRWQQRNPGMPQAVVTGQVMPGTMIHGPDVSREITKIRKNVKIFQTLEPKDGDTALEIEIVDTIK</sequence>
<organism evidence="3 4">
    <name type="scientific">Desulfobacter postgatei</name>
    <dbReference type="NCBI Taxonomy" id="2293"/>
    <lineage>
        <taxon>Bacteria</taxon>
        <taxon>Pseudomonadati</taxon>
        <taxon>Thermodesulfobacteriota</taxon>
        <taxon>Desulfobacteria</taxon>
        <taxon>Desulfobacterales</taxon>
        <taxon>Desulfobacteraceae</taxon>
        <taxon>Desulfobacter</taxon>
    </lineage>
</organism>
<dbReference type="InterPro" id="IPR005646">
    <property type="entry name" value="FapA"/>
</dbReference>
<evidence type="ECO:0000256" key="1">
    <source>
        <dbReference type="SAM" id="Coils"/>
    </source>
</evidence>
<protein>
    <recommendedName>
        <fullName evidence="2">Flagellar Assembly Protein A N-terminal region domain-containing protein</fullName>
    </recommendedName>
</protein>
<comment type="caution">
    <text evidence="3">The sequence shown here is derived from an EMBL/GenBank/DDBJ whole genome shotgun (WGS) entry which is preliminary data.</text>
</comment>
<evidence type="ECO:0000313" key="3">
    <source>
        <dbReference type="EMBL" id="PIE62875.1"/>
    </source>
</evidence>
<dbReference type="AlphaFoldDB" id="A0A2G6MS90"/>
<dbReference type="InterPro" id="IPR046866">
    <property type="entry name" value="FapA_N"/>
</dbReference>
<proteinExistence type="predicted"/>
<gene>
    <name evidence="3" type="ORF">CSA25_02990</name>
</gene>
<feature type="coiled-coil region" evidence="1">
    <location>
        <begin position="638"/>
        <end position="665"/>
    </location>
</feature>
<dbReference type="EMBL" id="PDTI01000026">
    <property type="protein sequence ID" value="PIE62875.1"/>
    <property type="molecule type" value="Genomic_DNA"/>
</dbReference>
<evidence type="ECO:0000313" key="4">
    <source>
        <dbReference type="Proteomes" id="UP000231203"/>
    </source>
</evidence>
<evidence type="ECO:0000259" key="2">
    <source>
        <dbReference type="Pfam" id="PF20250"/>
    </source>
</evidence>
<keyword evidence="1" id="KW-0175">Coiled coil</keyword>
<name>A0A2G6MS90_9BACT</name>
<dbReference type="Pfam" id="PF20250">
    <property type="entry name" value="FapA_N"/>
    <property type="match status" value="1"/>
</dbReference>